<dbReference type="GO" id="GO:0031267">
    <property type="term" value="F:small GTPase binding"/>
    <property type="evidence" value="ECO:0007669"/>
    <property type="project" value="TreeGrafter"/>
</dbReference>
<comment type="caution">
    <text evidence="3">The sequence shown here is derived from an EMBL/GenBank/DDBJ whole genome shotgun (WGS) entry which is preliminary data.</text>
</comment>
<dbReference type="PANTHER" id="PTHR47219:SF9">
    <property type="entry name" value="GTPASE ACTIVATING PROTEIN AND CENTROSOME-ASSOCIATED, ISOFORM B"/>
    <property type="match status" value="1"/>
</dbReference>
<name>A0AAN6IX08_EXODE</name>
<dbReference type="PANTHER" id="PTHR47219">
    <property type="entry name" value="RAB GTPASE-ACTIVATING PROTEIN 1-LIKE"/>
    <property type="match status" value="1"/>
</dbReference>
<dbReference type="Gene3D" id="1.10.8.270">
    <property type="entry name" value="putative rabgap domain of human tbc1 domain family member 14 like domains"/>
    <property type="match status" value="1"/>
</dbReference>
<feature type="compositionally biased region" description="Polar residues" evidence="1">
    <location>
        <begin position="795"/>
        <end position="815"/>
    </location>
</feature>
<feature type="region of interest" description="Disordered" evidence="1">
    <location>
        <begin position="769"/>
        <end position="827"/>
    </location>
</feature>
<dbReference type="GO" id="GO:0005096">
    <property type="term" value="F:GTPase activator activity"/>
    <property type="evidence" value="ECO:0007669"/>
    <property type="project" value="TreeGrafter"/>
</dbReference>
<feature type="compositionally biased region" description="Polar residues" evidence="1">
    <location>
        <begin position="333"/>
        <end position="352"/>
    </location>
</feature>
<feature type="region of interest" description="Disordered" evidence="1">
    <location>
        <begin position="219"/>
        <end position="241"/>
    </location>
</feature>
<dbReference type="EMBL" id="JAJGCB010000003">
    <property type="protein sequence ID" value="KAJ8993827.1"/>
    <property type="molecule type" value="Genomic_DNA"/>
</dbReference>
<dbReference type="Pfam" id="PF00566">
    <property type="entry name" value="RabGAP-TBC"/>
    <property type="match status" value="1"/>
</dbReference>
<feature type="region of interest" description="Disordered" evidence="1">
    <location>
        <begin position="333"/>
        <end position="363"/>
    </location>
</feature>
<protein>
    <recommendedName>
        <fullName evidence="2">Rab-GAP TBC domain-containing protein</fullName>
    </recommendedName>
</protein>
<dbReference type="Proteomes" id="UP001161757">
    <property type="component" value="Unassembled WGS sequence"/>
</dbReference>
<dbReference type="FunFam" id="1.10.8.270:FF:000023">
    <property type="entry name" value="TBC domain-containing protein C1778.09"/>
    <property type="match status" value="1"/>
</dbReference>
<sequence length="898" mass="99042">MMGGSVASSKSPASEFRYSLHGLPYASTAPSKPPIRVTSTTSLYRLPDPDTNEAQGSVASVGDDASTSSNRKYNTNALPHDGDWVQTAGAGSISARDSQTSLDTRAPTISSLTSAAASVPHIRVNDTNSRDWTALDHNLSSSAQEDRRWLPLRKSKSASAVSGKEARRDDKFRGVALDIDIPTGGFSDDLSTTNIEFSKRGSMLIDGRRVNQNVRRNSPCLAPIMDDDKRENGERHVTTSDAAALPATAPSSTTARILRERQPVKVLSADEEMLSEKVRGFYAAGTDEQQATESSTNLAARMGARWQTSLVAEGQSVSIPSLSRATSTTDLNDEINSSTQFSDTRSATQSYTIPEREENELAGGLEDWQDVNSADVDRFGFIVTRQPATTVDGADESRPQGLTRVSTSLQLASETPRRKQTLRRTPSSANGSARSERDRHSGADQTPPRPSSSQSGYIRRLSTGRRSVSSRLPVLGSKNRRLMDSAMDMLTLPRSAQSVVEDGHVHIDDARARRKEIEREEKWRKMARPIPPALDPKTGLPIVGGGSETGYTFDTSSSKLIERTWKGIPDKWRATAWHSFLSTSASRRKDCLSDGELIAIFHDYQTQSSPDDVQIDIDVPRTISSHIMFRRRYRGGQRLLFRVLHAMSLHFSETGYVQGMAALAVTLLAYYDEEKAFVMLVRMWELRGLGELYKAGFQGLMKALDDFETGWLGQGELGRKLDQLGIPPTAYGTRWYLTLFNYTIPFPAQLRVWDVFMLLGDDNMTLSNSATPATSSGTATTNTHSTSHTPPRNDQFPSQTGNNDQPQQPDKQASAHNDDGSPSFGTTLDVLHATSAALIDGMRDILLESDFENAMKVLTSWIPIQDEDLLMRIAKAEWKMHLKHQQHQQNQQSQHKSR</sequence>
<evidence type="ECO:0000259" key="2">
    <source>
        <dbReference type="PROSITE" id="PS50086"/>
    </source>
</evidence>
<feature type="compositionally biased region" description="Polar residues" evidence="1">
    <location>
        <begin position="423"/>
        <end position="433"/>
    </location>
</feature>
<feature type="region of interest" description="Disordered" evidence="1">
    <location>
        <begin position="42"/>
        <end position="69"/>
    </location>
</feature>
<feature type="domain" description="Rab-GAP TBC" evidence="2">
    <location>
        <begin position="567"/>
        <end position="760"/>
    </location>
</feature>
<feature type="region of interest" description="Disordered" evidence="1">
    <location>
        <begin position="390"/>
        <end position="476"/>
    </location>
</feature>
<accession>A0AAN6IX08</accession>
<reference evidence="3" key="1">
    <citation type="submission" date="2023-01" db="EMBL/GenBank/DDBJ databases">
        <title>Exophiala dermititidis isolated from Cystic Fibrosis Patient.</title>
        <authorList>
            <person name="Kurbessoian T."/>
            <person name="Crocker A."/>
            <person name="Murante D."/>
            <person name="Hogan D.A."/>
            <person name="Stajich J.E."/>
        </authorList>
    </citation>
    <scope>NUCLEOTIDE SEQUENCE</scope>
    <source>
        <strain evidence="3">Ex8</strain>
    </source>
</reference>
<organism evidence="3 4">
    <name type="scientific">Exophiala dermatitidis</name>
    <name type="common">Black yeast-like fungus</name>
    <name type="synonym">Wangiella dermatitidis</name>
    <dbReference type="NCBI Taxonomy" id="5970"/>
    <lineage>
        <taxon>Eukaryota</taxon>
        <taxon>Fungi</taxon>
        <taxon>Dikarya</taxon>
        <taxon>Ascomycota</taxon>
        <taxon>Pezizomycotina</taxon>
        <taxon>Eurotiomycetes</taxon>
        <taxon>Chaetothyriomycetidae</taxon>
        <taxon>Chaetothyriales</taxon>
        <taxon>Herpotrichiellaceae</taxon>
        <taxon>Exophiala</taxon>
    </lineage>
</organism>
<proteinExistence type="predicted"/>
<dbReference type="InterPro" id="IPR035969">
    <property type="entry name" value="Rab-GAP_TBC_sf"/>
</dbReference>
<feature type="compositionally biased region" description="Polar residues" evidence="1">
    <location>
        <begin position="403"/>
        <end position="413"/>
    </location>
</feature>
<dbReference type="InterPro" id="IPR050302">
    <property type="entry name" value="Rab_GAP_TBC_domain"/>
</dbReference>
<evidence type="ECO:0000313" key="3">
    <source>
        <dbReference type="EMBL" id="KAJ8993827.1"/>
    </source>
</evidence>
<evidence type="ECO:0000256" key="1">
    <source>
        <dbReference type="SAM" id="MobiDB-lite"/>
    </source>
</evidence>
<feature type="compositionally biased region" description="Basic and acidic residues" evidence="1">
    <location>
        <begin position="226"/>
        <end position="238"/>
    </location>
</feature>
<dbReference type="PROSITE" id="PS50086">
    <property type="entry name" value="TBC_RABGAP"/>
    <property type="match status" value="1"/>
</dbReference>
<evidence type="ECO:0000313" key="4">
    <source>
        <dbReference type="Proteomes" id="UP001161757"/>
    </source>
</evidence>
<gene>
    <name evidence="3" type="ORF">HRR80_002331</name>
</gene>
<dbReference type="AlphaFoldDB" id="A0AAN6IX08"/>
<feature type="compositionally biased region" description="Low complexity" evidence="1">
    <location>
        <begin position="769"/>
        <end position="790"/>
    </location>
</feature>
<dbReference type="SMART" id="SM00164">
    <property type="entry name" value="TBC"/>
    <property type="match status" value="1"/>
</dbReference>
<dbReference type="Gene3D" id="1.10.472.80">
    <property type="entry name" value="Ypt/Rab-GAP domain of gyp1p, domain 3"/>
    <property type="match status" value="1"/>
</dbReference>
<dbReference type="SUPFAM" id="SSF47923">
    <property type="entry name" value="Ypt/Rab-GAP domain of gyp1p"/>
    <property type="match status" value="2"/>
</dbReference>
<dbReference type="InterPro" id="IPR000195">
    <property type="entry name" value="Rab-GAP-TBC_dom"/>
</dbReference>